<dbReference type="EMBL" id="AMZH03038002">
    <property type="protein sequence ID" value="RRT31578.1"/>
    <property type="molecule type" value="Genomic_DNA"/>
</dbReference>
<proteinExistence type="predicted"/>
<feature type="region of interest" description="Disordered" evidence="1">
    <location>
        <begin position="1"/>
        <end position="81"/>
    </location>
</feature>
<comment type="caution">
    <text evidence="2">The sequence shown here is derived from an EMBL/GenBank/DDBJ whole genome shotgun (WGS) entry which is preliminary data.</text>
</comment>
<reference evidence="2 3" key="1">
    <citation type="journal article" date="2014" name="Agronomy (Basel)">
        <title>A Draft Genome Sequence for Ensete ventricosum, the Drought-Tolerant Tree Against Hunger.</title>
        <authorList>
            <person name="Harrison J."/>
            <person name="Moore K.A."/>
            <person name="Paszkiewicz K."/>
            <person name="Jones T."/>
            <person name="Grant M."/>
            <person name="Ambacheew D."/>
            <person name="Muzemil S."/>
            <person name="Studholme D.J."/>
        </authorList>
    </citation>
    <scope>NUCLEOTIDE SEQUENCE [LARGE SCALE GENOMIC DNA]</scope>
</reference>
<sequence>SRGGGDGFGRRGGRGLGASVGRRDEDEGNEEDGAVIHREQGEVKKMRGATSGSRAASLAGRCTRSHDTSDGSLNDQDYDSSHGRTRTCVVRKCPTSSTRVLRRDLSRCNDVKILHTHARTWTYEATYRPTYRTWAQEGGCETRGSGEWGGLAGLPLASNQHTQCCGSVLAFLRVARRVD</sequence>
<feature type="non-terminal residue" evidence="2">
    <location>
        <position position="1"/>
    </location>
</feature>
<dbReference type="Proteomes" id="UP000287651">
    <property type="component" value="Unassembled WGS sequence"/>
</dbReference>
<evidence type="ECO:0000256" key="1">
    <source>
        <dbReference type="SAM" id="MobiDB-lite"/>
    </source>
</evidence>
<gene>
    <name evidence="2" type="ORF">B296_00058944</name>
</gene>
<name>A0A426WWH7_ENSVE</name>
<dbReference type="AlphaFoldDB" id="A0A426WWH7"/>
<accession>A0A426WWH7</accession>
<organism evidence="2 3">
    <name type="scientific">Ensete ventricosum</name>
    <name type="common">Abyssinian banana</name>
    <name type="synonym">Musa ensete</name>
    <dbReference type="NCBI Taxonomy" id="4639"/>
    <lineage>
        <taxon>Eukaryota</taxon>
        <taxon>Viridiplantae</taxon>
        <taxon>Streptophyta</taxon>
        <taxon>Embryophyta</taxon>
        <taxon>Tracheophyta</taxon>
        <taxon>Spermatophyta</taxon>
        <taxon>Magnoliopsida</taxon>
        <taxon>Liliopsida</taxon>
        <taxon>Zingiberales</taxon>
        <taxon>Musaceae</taxon>
        <taxon>Ensete</taxon>
    </lineage>
</organism>
<evidence type="ECO:0000313" key="2">
    <source>
        <dbReference type="EMBL" id="RRT31578.1"/>
    </source>
</evidence>
<feature type="compositionally biased region" description="Basic and acidic residues" evidence="1">
    <location>
        <begin position="34"/>
        <end position="45"/>
    </location>
</feature>
<evidence type="ECO:0000313" key="3">
    <source>
        <dbReference type="Proteomes" id="UP000287651"/>
    </source>
</evidence>
<protein>
    <submittedName>
        <fullName evidence="2">Uncharacterized protein</fullName>
    </submittedName>
</protein>